<evidence type="ECO:0000313" key="1">
    <source>
        <dbReference type="EMBL" id="GIY95771.1"/>
    </source>
</evidence>
<comment type="caution">
    <text evidence="1">The sequence shown here is derived from an EMBL/GenBank/DDBJ whole genome shotgun (WGS) entry which is preliminary data.</text>
</comment>
<organism evidence="1 2">
    <name type="scientific">Caerostris extrusa</name>
    <name type="common">Bark spider</name>
    <name type="synonym">Caerostris bankana</name>
    <dbReference type="NCBI Taxonomy" id="172846"/>
    <lineage>
        <taxon>Eukaryota</taxon>
        <taxon>Metazoa</taxon>
        <taxon>Ecdysozoa</taxon>
        <taxon>Arthropoda</taxon>
        <taxon>Chelicerata</taxon>
        <taxon>Arachnida</taxon>
        <taxon>Araneae</taxon>
        <taxon>Araneomorphae</taxon>
        <taxon>Entelegynae</taxon>
        <taxon>Araneoidea</taxon>
        <taxon>Araneidae</taxon>
        <taxon>Caerostris</taxon>
    </lineage>
</organism>
<dbReference type="Proteomes" id="UP001054945">
    <property type="component" value="Unassembled WGS sequence"/>
</dbReference>
<accession>A0AAV4XLA7</accession>
<name>A0AAV4XLA7_CAEEX</name>
<gene>
    <name evidence="1" type="ORF">CEXT_278591</name>
</gene>
<reference evidence="1 2" key="1">
    <citation type="submission" date="2021-06" db="EMBL/GenBank/DDBJ databases">
        <title>Caerostris extrusa draft genome.</title>
        <authorList>
            <person name="Kono N."/>
            <person name="Arakawa K."/>
        </authorList>
    </citation>
    <scope>NUCLEOTIDE SEQUENCE [LARGE SCALE GENOMIC DNA]</scope>
</reference>
<sequence length="87" mass="10154">MILVELYGITMLLMFDEKYDGEESDPVNYQLWSYQLKDDVQNSICMGQYEFSRTICQHYSSDGKYMASLVARCQVSDEGEERNPAIY</sequence>
<evidence type="ECO:0000313" key="2">
    <source>
        <dbReference type="Proteomes" id="UP001054945"/>
    </source>
</evidence>
<keyword evidence="2" id="KW-1185">Reference proteome</keyword>
<dbReference type="EMBL" id="BPLR01017960">
    <property type="protein sequence ID" value="GIY95771.1"/>
    <property type="molecule type" value="Genomic_DNA"/>
</dbReference>
<proteinExistence type="predicted"/>
<dbReference type="AlphaFoldDB" id="A0AAV4XLA7"/>
<protein>
    <submittedName>
        <fullName evidence="1">Uncharacterized protein</fullName>
    </submittedName>
</protein>